<evidence type="ECO:0000313" key="2">
    <source>
        <dbReference type="EMBL" id="CAD6213646.1"/>
    </source>
</evidence>
<dbReference type="PANTHER" id="PTHR33116:SF78">
    <property type="entry name" value="OS12G0587133 PROTEIN"/>
    <property type="match status" value="1"/>
</dbReference>
<dbReference type="AlphaFoldDB" id="A0A811N206"/>
<dbReference type="PROSITE" id="PS50878">
    <property type="entry name" value="RT_POL"/>
    <property type="match status" value="1"/>
</dbReference>
<dbReference type="InterPro" id="IPR000477">
    <property type="entry name" value="RT_dom"/>
</dbReference>
<dbReference type="InterPro" id="IPR043502">
    <property type="entry name" value="DNA/RNA_pol_sf"/>
</dbReference>
<dbReference type="OrthoDB" id="682707at2759"/>
<dbReference type="Pfam" id="PF13966">
    <property type="entry name" value="zf-RVT"/>
    <property type="match status" value="1"/>
</dbReference>
<dbReference type="InterPro" id="IPR026960">
    <property type="entry name" value="RVT-Znf"/>
</dbReference>
<dbReference type="Pfam" id="PF00078">
    <property type="entry name" value="RVT_1"/>
    <property type="match status" value="1"/>
</dbReference>
<dbReference type="EMBL" id="CAJGYO010000002">
    <property type="protein sequence ID" value="CAD6213646.1"/>
    <property type="molecule type" value="Genomic_DNA"/>
</dbReference>
<comment type="caution">
    <text evidence="2">The sequence shown here is derived from an EMBL/GenBank/DDBJ whole genome shotgun (WGS) entry which is preliminary data.</text>
</comment>
<reference evidence="2" key="1">
    <citation type="submission" date="2020-10" db="EMBL/GenBank/DDBJ databases">
        <authorList>
            <person name="Han B."/>
            <person name="Lu T."/>
            <person name="Zhao Q."/>
            <person name="Huang X."/>
            <person name="Zhao Y."/>
        </authorList>
    </citation>
    <scope>NUCLEOTIDE SEQUENCE</scope>
</reference>
<organism evidence="2 3">
    <name type="scientific">Miscanthus lutarioriparius</name>
    <dbReference type="NCBI Taxonomy" id="422564"/>
    <lineage>
        <taxon>Eukaryota</taxon>
        <taxon>Viridiplantae</taxon>
        <taxon>Streptophyta</taxon>
        <taxon>Embryophyta</taxon>
        <taxon>Tracheophyta</taxon>
        <taxon>Spermatophyta</taxon>
        <taxon>Magnoliopsida</taxon>
        <taxon>Liliopsida</taxon>
        <taxon>Poales</taxon>
        <taxon>Poaceae</taxon>
        <taxon>PACMAD clade</taxon>
        <taxon>Panicoideae</taxon>
        <taxon>Andropogonodae</taxon>
        <taxon>Andropogoneae</taxon>
        <taxon>Saccharinae</taxon>
        <taxon>Miscanthus</taxon>
    </lineage>
</organism>
<feature type="domain" description="Reverse transcriptase" evidence="1">
    <location>
        <begin position="1"/>
        <end position="131"/>
    </location>
</feature>
<name>A0A811N206_9POAL</name>
<dbReference type="PANTHER" id="PTHR33116">
    <property type="entry name" value="REVERSE TRANSCRIPTASE ZINC-BINDING DOMAIN-CONTAINING PROTEIN-RELATED-RELATED"/>
    <property type="match status" value="1"/>
</dbReference>
<protein>
    <recommendedName>
        <fullName evidence="1">Reverse transcriptase domain-containing protein</fullName>
    </recommendedName>
</protein>
<dbReference type="Proteomes" id="UP000604825">
    <property type="component" value="Unassembled WGS sequence"/>
</dbReference>
<evidence type="ECO:0000259" key="1">
    <source>
        <dbReference type="PROSITE" id="PS50878"/>
    </source>
</evidence>
<evidence type="ECO:0000313" key="3">
    <source>
        <dbReference type="Proteomes" id="UP000604825"/>
    </source>
</evidence>
<accession>A0A811N206</accession>
<gene>
    <name evidence="2" type="ORF">NCGR_LOCUS9164</name>
</gene>
<keyword evidence="3" id="KW-1185">Reference proteome</keyword>
<proteinExistence type="predicted"/>
<dbReference type="SUPFAM" id="SSF56672">
    <property type="entry name" value="DNA/RNA polymerases"/>
    <property type="match status" value="1"/>
</dbReference>
<sequence length="577" mass="65125">MVNGCPGPWITCKRGLRQGDPLSPYLFLLVAETLQCMIKANTNSITHPICVGQPCAVLQYADDTLIVLKGDLQDIRTLKVLLDQFASMIGLHINYAKSTVVPIHMAEDTVQACELGCRREGFPQTYLGLPLSVNKLSTSAHTPYIQKADKYLASWQASLLNTMGRVVLVNSVLDSQLVYFTSSLPLPTSVIQQMDKRRRAFMWSGKTDGKASPSKCLVAWPNVCTTKDLGGQGIKDVGTQNICLLLKLVHRLHCSENSAWAQWVRQRACTATLKGDLQGGHWDVLRSILPLYQAITTVDLGDGKSTSFWFDVWYGDDALGDTYPALLSHCRQQDVSVQQVVEDGLQGTMVSRLSTMAAQQLQEMQNVIDAVNLTEDMDRRLSPFSCGEGKLDTGSIYKLLKARGQEADESVVFIWKTSAPPRVQLFMWLLSQKRIQCRVNLHRKHIVPNATCEVRGEADESPEHIINGCHVARQFWTKIRVNMTLGFDVSQLHKLDCPNSVPRQEFGTFIALSCWQLWKRRDAFVFRSEQPSVQHLLGTCRSEAEQWRVRLPRKKRPIVDTWCRLFHETMTQWHPEL</sequence>